<comment type="function">
    <text evidence="7">Together with its co-chaperonin GroES, plays an essential role in assisting protein folding. The GroEL-GroES system forms a nano-cage that allows encapsulation of the non-native substrate proteins and provides a physical environment optimized to promote and accelerate protein folding.</text>
</comment>
<evidence type="ECO:0000256" key="1">
    <source>
        <dbReference type="ARBA" id="ARBA00006607"/>
    </source>
</evidence>
<gene>
    <name evidence="8" type="ORF">HAT2_00760</name>
</gene>
<evidence type="ECO:0000256" key="7">
    <source>
        <dbReference type="RuleBase" id="RU000419"/>
    </source>
</evidence>
<name>A0A369KB49_9BACT</name>
<dbReference type="FunFam" id="3.50.7.10:FF:000001">
    <property type="entry name" value="60 kDa chaperonin"/>
    <property type="match status" value="1"/>
</dbReference>
<protein>
    <recommendedName>
        <fullName evidence="7">60 kDa chaperonin</fullName>
    </recommendedName>
</protein>
<dbReference type="Pfam" id="PF00118">
    <property type="entry name" value="Cpn60_TCP1"/>
    <property type="match status" value="1"/>
</dbReference>
<accession>A0A369KB49</accession>
<dbReference type="InterPro" id="IPR001844">
    <property type="entry name" value="Cpn60/GroEL"/>
</dbReference>
<dbReference type="GO" id="GO:0016853">
    <property type="term" value="F:isomerase activity"/>
    <property type="evidence" value="ECO:0007669"/>
    <property type="project" value="UniProtKB-KW"/>
</dbReference>
<dbReference type="SUPFAM" id="SSF52029">
    <property type="entry name" value="GroEL apical domain-like"/>
    <property type="match status" value="1"/>
</dbReference>
<dbReference type="NCBIfam" id="NF000592">
    <property type="entry name" value="PRK00013.1"/>
    <property type="match status" value="1"/>
</dbReference>
<dbReference type="SUPFAM" id="SSF48592">
    <property type="entry name" value="GroEL equatorial domain-like"/>
    <property type="match status" value="1"/>
</dbReference>
<dbReference type="SUPFAM" id="SSF54849">
    <property type="entry name" value="GroEL-intermediate domain like"/>
    <property type="match status" value="1"/>
</dbReference>
<dbReference type="InterPro" id="IPR002423">
    <property type="entry name" value="Cpn60/GroEL/TCP-1"/>
</dbReference>
<dbReference type="OrthoDB" id="9766614at2"/>
<dbReference type="PRINTS" id="PR00298">
    <property type="entry name" value="CHAPERONIN60"/>
</dbReference>
<comment type="subunit">
    <text evidence="7">Forms a cylinder of 14 subunits composed of two heptameric rings stacked back-to-back. Interacts with the co-chaperonin GroES.</text>
</comment>
<dbReference type="Proteomes" id="UP000253816">
    <property type="component" value="Unassembled WGS sequence"/>
</dbReference>
<keyword evidence="4" id="KW-0143">Chaperone</keyword>
<dbReference type="InterPro" id="IPR027410">
    <property type="entry name" value="TCP-1-like_intermed_sf"/>
</dbReference>
<dbReference type="Gene3D" id="1.10.560.10">
    <property type="entry name" value="GroEL-like equatorial domain"/>
    <property type="match status" value="1"/>
</dbReference>
<reference evidence="8 9" key="1">
    <citation type="submission" date="2018-07" db="EMBL/GenBank/DDBJ databases">
        <title>Comparative genomics of the Candidatus Parilichlamydiaceae reveals evidence of convergent evolution and genome reduction in the phylum Chlamydiae.</title>
        <authorList>
            <person name="Taylor-Brown A."/>
            <person name="Polkinghorne A."/>
        </authorList>
    </citation>
    <scope>NUCLEOTIDE SEQUENCE [LARGE SCALE GENOMIC DNA]</scope>
    <source>
        <strain evidence="8 9">Hat2</strain>
    </source>
</reference>
<keyword evidence="9" id="KW-1185">Reference proteome</keyword>
<dbReference type="InterPro" id="IPR027409">
    <property type="entry name" value="GroEL-like_apical_dom_sf"/>
</dbReference>
<organism evidence="8 9">
    <name type="scientific">Candidatus Similichlamydia laticola</name>
    <dbReference type="NCBI Taxonomy" id="2170265"/>
    <lineage>
        <taxon>Bacteria</taxon>
        <taxon>Pseudomonadati</taxon>
        <taxon>Chlamydiota</taxon>
        <taxon>Chlamydiia</taxon>
        <taxon>Parachlamydiales</taxon>
        <taxon>Candidatus Parilichlamydiaceae</taxon>
        <taxon>Candidatus Similichlamydia</taxon>
    </lineage>
</organism>
<dbReference type="GO" id="GO:0005524">
    <property type="term" value="F:ATP binding"/>
    <property type="evidence" value="ECO:0007669"/>
    <property type="project" value="UniProtKB-KW"/>
</dbReference>
<evidence type="ECO:0000256" key="2">
    <source>
        <dbReference type="ARBA" id="ARBA00022741"/>
    </source>
</evidence>
<dbReference type="NCBIfam" id="NF009489">
    <property type="entry name" value="PRK12851.1"/>
    <property type="match status" value="1"/>
</dbReference>
<dbReference type="CDD" id="cd03344">
    <property type="entry name" value="GroEL"/>
    <property type="match status" value="1"/>
</dbReference>
<dbReference type="Gene3D" id="3.30.260.10">
    <property type="entry name" value="TCP-1-like chaperonin intermediate domain"/>
    <property type="match status" value="1"/>
</dbReference>
<proteinExistence type="inferred from homology"/>
<dbReference type="Gene3D" id="3.50.7.10">
    <property type="entry name" value="GroEL"/>
    <property type="match status" value="1"/>
</dbReference>
<dbReference type="GO" id="GO:0140662">
    <property type="term" value="F:ATP-dependent protein folding chaperone"/>
    <property type="evidence" value="ECO:0007669"/>
    <property type="project" value="InterPro"/>
</dbReference>
<comment type="similarity">
    <text evidence="1 6">Belongs to the chaperonin (HSP60) family.</text>
</comment>
<evidence type="ECO:0000256" key="6">
    <source>
        <dbReference type="RuleBase" id="RU000418"/>
    </source>
</evidence>
<dbReference type="NCBIfam" id="NF009488">
    <property type="entry name" value="PRK12850.1"/>
    <property type="match status" value="1"/>
</dbReference>
<evidence type="ECO:0000256" key="4">
    <source>
        <dbReference type="ARBA" id="ARBA00023186"/>
    </source>
</evidence>
<dbReference type="GO" id="GO:0042026">
    <property type="term" value="P:protein refolding"/>
    <property type="evidence" value="ECO:0007669"/>
    <property type="project" value="InterPro"/>
</dbReference>
<keyword evidence="5" id="KW-0413">Isomerase</keyword>
<evidence type="ECO:0000256" key="3">
    <source>
        <dbReference type="ARBA" id="ARBA00022840"/>
    </source>
</evidence>
<evidence type="ECO:0000256" key="5">
    <source>
        <dbReference type="ARBA" id="ARBA00023235"/>
    </source>
</evidence>
<sequence length="541" mass="57592">MVEKKIVTLGDEARQSIAEGAQTLAKIVSVTLGPKGRTVMLGRGQSVVTTKDGVSVAKEIVLKDSLQNVGAQLLKEIASQTADLAGDGTTTAVVLGNEILRLGMKAVVSGADVSSLRMGLELATERVCRVVREMGSKVETSERIAQVATISSNNDSEIGSIIAEAIQEVGKEGVISIGESKSIETKLEVVKGMQFSKGYVSPYFVTDLEKSICEFGDAFLLLVEKKISGVTGLVKFLERFSEEKGSRPLLIVAEEIESEAIAMLVLNKIKGGMPLCAVKAPDFGDRRKQKLEDLAILTGAQLISSESGLSLENADLSVLGRAGKIRVSKEETVVVEGRGDKAQIEERCEQIRLLLSKTDAAYEREALAERLSKMQDGVAVIYVGAATEAEARERKDRIEDALHATRAALTDGVVPGGGVALLRAVPVLEKLEKEVSPEIAVGVRIIRQACFAPATQIASNCGENGSLIAGKIYENSNPNWGYNGLTGSFGDLFELAVIDPVAVVVVSLSKAVSVASLMLTSGCVVTDSEEEEEEEMEETAY</sequence>
<dbReference type="NCBIfam" id="TIGR02348">
    <property type="entry name" value="GroEL"/>
    <property type="match status" value="1"/>
</dbReference>
<evidence type="ECO:0000313" key="8">
    <source>
        <dbReference type="EMBL" id="RDB31138.1"/>
    </source>
</evidence>
<keyword evidence="3" id="KW-0067">ATP-binding</keyword>
<dbReference type="NCBIfam" id="NF009487">
    <property type="entry name" value="PRK12849.1"/>
    <property type="match status" value="1"/>
</dbReference>
<dbReference type="PANTHER" id="PTHR45633">
    <property type="entry name" value="60 KDA HEAT SHOCK PROTEIN, MITOCHONDRIAL"/>
    <property type="match status" value="1"/>
</dbReference>
<comment type="caution">
    <text evidence="8">The sequence shown here is derived from an EMBL/GenBank/DDBJ whole genome shotgun (WGS) entry which is preliminary data.</text>
</comment>
<dbReference type="AlphaFoldDB" id="A0A369KB49"/>
<evidence type="ECO:0000313" key="9">
    <source>
        <dbReference type="Proteomes" id="UP000253816"/>
    </source>
</evidence>
<keyword evidence="2" id="KW-0547">Nucleotide-binding</keyword>
<dbReference type="InterPro" id="IPR027413">
    <property type="entry name" value="GROEL-like_equatorial_sf"/>
</dbReference>
<dbReference type="EMBL" id="QQBG01000028">
    <property type="protein sequence ID" value="RDB31138.1"/>
    <property type="molecule type" value="Genomic_DNA"/>
</dbReference>
<keyword evidence="8" id="KW-0346">Stress response</keyword>